<proteinExistence type="predicted"/>
<dbReference type="EMBL" id="CAVMBE010000010">
    <property type="protein sequence ID" value="CAK3894058.1"/>
    <property type="molecule type" value="Genomic_DNA"/>
</dbReference>
<evidence type="ECO:0000259" key="3">
    <source>
        <dbReference type="PROSITE" id="PS51455"/>
    </source>
</evidence>
<dbReference type="GO" id="GO:0016308">
    <property type="term" value="F:1-phosphatidylinositol-4-phosphate 5-kinase activity"/>
    <property type="evidence" value="ECO:0007669"/>
    <property type="project" value="TreeGrafter"/>
</dbReference>
<accession>A0AAI8YUR5</accession>
<dbReference type="Proteomes" id="UP001296104">
    <property type="component" value="Unassembled WGS sequence"/>
</dbReference>
<dbReference type="GO" id="GO:0005524">
    <property type="term" value="F:ATP binding"/>
    <property type="evidence" value="ECO:0007669"/>
    <property type="project" value="UniProtKB-UniRule"/>
</dbReference>
<dbReference type="InterPro" id="IPR027484">
    <property type="entry name" value="PInositol-4-P-5-kinase_N"/>
</dbReference>
<dbReference type="Gene3D" id="3.30.800.10">
    <property type="entry name" value="Phosphatidylinositol Phosphate Kinase II Beta"/>
    <property type="match status" value="1"/>
</dbReference>
<dbReference type="PANTHER" id="PTHR23086">
    <property type="entry name" value="PHOSPHATIDYLINOSITOL-4-PHOSPHATE 5-KINASE"/>
    <property type="match status" value="1"/>
</dbReference>
<evidence type="ECO:0000256" key="1">
    <source>
        <dbReference type="PROSITE-ProRule" id="PRU00781"/>
    </source>
</evidence>
<keyword evidence="1" id="KW-0418">Kinase</keyword>
<dbReference type="AlphaFoldDB" id="A0AAI8YUR5"/>
<keyword evidence="5" id="KW-1185">Reference proteome</keyword>
<evidence type="ECO:0000256" key="2">
    <source>
        <dbReference type="SAM" id="MobiDB-lite"/>
    </source>
</evidence>
<keyword evidence="1" id="KW-0547">Nucleotide-binding</keyword>
<organism evidence="4 5">
    <name type="scientific">Lecanosticta acicola</name>
    <dbReference type="NCBI Taxonomy" id="111012"/>
    <lineage>
        <taxon>Eukaryota</taxon>
        <taxon>Fungi</taxon>
        <taxon>Dikarya</taxon>
        <taxon>Ascomycota</taxon>
        <taxon>Pezizomycotina</taxon>
        <taxon>Dothideomycetes</taxon>
        <taxon>Dothideomycetidae</taxon>
        <taxon>Mycosphaerellales</taxon>
        <taxon>Mycosphaerellaceae</taxon>
        <taxon>Lecanosticta</taxon>
    </lineage>
</organism>
<dbReference type="Gene3D" id="3.30.810.10">
    <property type="entry name" value="2-Layer Sandwich"/>
    <property type="match status" value="1"/>
</dbReference>
<dbReference type="InterPro" id="IPR002498">
    <property type="entry name" value="PInositol-4-P-4/5-kinase_core"/>
</dbReference>
<reference evidence="4" key="1">
    <citation type="submission" date="2023-11" db="EMBL/GenBank/DDBJ databases">
        <authorList>
            <person name="Alioto T."/>
            <person name="Alioto T."/>
            <person name="Gomez Garrido J."/>
        </authorList>
    </citation>
    <scope>NUCLEOTIDE SEQUENCE</scope>
</reference>
<dbReference type="InterPro" id="IPR027483">
    <property type="entry name" value="PInositol-4-P-4/5-kinase_C_sf"/>
</dbReference>
<dbReference type="GO" id="GO:0005886">
    <property type="term" value="C:plasma membrane"/>
    <property type="evidence" value="ECO:0007669"/>
    <property type="project" value="TreeGrafter"/>
</dbReference>
<sequence>MARRQNVIATSITHSIRHSDEKRKPVTARIPAFFYVYWLTFECVREDLFKALRAAWQISEDEYRKSFGADDKVAAALKPMGDMGYSGSTFFTTTDSRYLVKSIPRHFEHSFFKNDLLVPYAEYMQNNPSSLLCRITDFLECYESSIGTMFGSAPSHHIVMDNILFGKGEDGAEWEDWDLKPMSYFYPERDVAGGVLSSEATKSKLADEFNDKILLSLDQAEEFKAQLAKDTALLAKSNAVDYSLFLVRIPYSDPADPTKSVGTENVTPAKAPFVPPNPPSWRTGARSVDGKYLYRAAILDFFWAKHKVHAKAMTGLINVYNAVDRQGPMSVTTESPEYRSRFMKMCTDLIETL</sequence>
<name>A0AAI8YUR5_9PEZI</name>
<keyword evidence="1" id="KW-0067">ATP-binding</keyword>
<evidence type="ECO:0000313" key="5">
    <source>
        <dbReference type="Proteomes" id="UP001296104"/>
    </source>
</evidence>
<dbReference type="InterPro" id="IPR023610">
    <property type="entry name" value="PInositol-4/5-P-5/4-kinase"/>
</dbReference>
<dbReference type="SMART" id="SM00330">
    <property type="entry name" value="PIPKc"/>
    <property type="match status" value="1"/>
</dbReference>
<feature type="domain" description="PIPK" evidence="3">
    <location>
        <begin position="1"/>
        <end position="350"/>
    </location>
</feature>
<protein>
    <submittedName>
        <fullName evidence="4">SAICAR synthase</fullName>
    </submittedName>
</protein>
<feature type="region of interest" description="Disordered" evidence="2">
    <location>
        <begin position="258"/>
        <end position="278"/>
    </location>
</feature>
<dbReference type="Pfam" id="PF01504">
    <property type="entry name" value="PIP5K"/>
    <property type="match status" value="1"/>
</dbReference>
<dbReference type="SUPFAM" id="SSF56104">
    <property type="entry name" value="SAICAR synthase-like"/>
    <property type="match status" value="1"/>
</dbReference>
<comment type="caution">
    <text evidence="4">The sequence shown here is derived from an EMBL/GenBank/DDBJ whole genome shotgun (WGS) entry which is preliminary data.</text>
</comment>
<evidence type="ECO:0000313" key="4">
    <source>
        <dbReference type="EMBL" id="CAK3894058.1"/>
    </source>
</evidence>
<keyword evidence="1" id="KW-0808">Transferase</keyword>
<gene>
    <name evidence="4" type="ORF">LECACI_7A002352</name>
</gene>
<dbReference type="PROSITE" id="PS51455">
    <property type="entry name" value="PIPK"/>
    <property type="match status" value="1"/>
</dbReference>
<dbReference type="GO" id="GO:0046854">
    <property type="term" value="P:phosphatidylinositol phosphate biosynthetic process"/>
    <property type="evidence" value="ECO:0007669"/>
    <property type="project" value="TreeGrafter"/>
</dbReference>
<dbReference type="PANTHER" id="PTHR23086:SF126">
    <property type="entry name" value="PIPK DOMAIN-CONTAINING PROTEIN"/>
    <property type="match status" value="1"/>
</dbReference>